<organism evidence="1 2">
    <name type="scientific">Stutzerimonas balearica DSM 6083</name>
    <dbReference type="NCBI Taxonomy" id="1123016"/>
    <lineage>
        <taxon>Bacteria</taxon>
        <taxon>Pseudomonadati</taxon>
        <taxon>Pseudomonadota</taxon>
        <taxon>Gammaproteobacteria</taxon>
        <taxon>Pseudomonadales</taxon>
        <taxon>Pseudomonadaceae</taxon>
        <taxon>Stutzerimonas</taxon>
    </lineage>
</organism>
<gene>
    <name evidence="1" type="ORF">SAMN05660875_1252</name>
</gene>
<accession>A0ABY0R9V2</accession>
<name>A0ABY0R9V2_9GAMM</name>
<dbReference type="Proteomes" id="UP000182276">
    <property type="component" value="Unassembled WGS sequence"/>
</dbReference>
<evidence type="ECO:0000313" key="2">
    <source>
        <dbReference type="Proteomes" id="UP000182276"/>
    </source>
</evidence>
<comment type="caution">
    <text evidence="1">The sequence shown here is derived from an EMBL/GenBank/DDBJ whole genome shotgun (WGS) entry which is preliminary data.</text>
</comment>
<evidence type="ECO:0000313" key="1">
    <source>
        <dbReference type="EMBL" id="SDM99967.1"/>
    </source>
</evidence>
<protein>
    <submittedName>
        <fullName evidence="1">Uncharacterized protein</fullName>
    </submittedName>
</protein>
<sequence length="47" mass="5014">MHSVVMTAANVAYITQVDKLLHGDKNVVCADAATPESRSAPNILTEM</sequence>
<keyword evidence="2" id="KW-1185">Reference proteome</keyword>
<reference evidence="1 2" key="1">
    <citation type="submission" date="2016-10" db="EMBL/GenBank/DDBJ databases">
        <authorList>
            <person name="Varghese N."/>
            <person name="Submissions S."/>
        </authorList>
    </citation>
    <scope>NUCLEOTIDE SEQUENCE [LARGE SCALE GENOMIC DNA]</scope>
    <source>
        <strain evidence="1 2">DSM 6083</strain>
    </source>
</reference>
<proteinExistence type="predicted"/>
<dbReference type="EMBL" id="FNHO01000025">
    <property type="protein sequence ID" value="SDM99967.1"/>
    <property type="molecule type" value="Genomic_DNA"/>
</dbReference>